<keyword evidence="2" id="KW-1185">Reference proteome</keyword>
<organism evidence="1 2">
    <name type="scientific">Penicillium malachiteum</name>
    <dbReference type="NCBI Taxonomy" id="1324776"/>
    <lineage>
        <taxon>Eukaryota</taxon>
        <taxon>Fungi</taxon>
        <taxon>Dikarya</taxon>
        <taxon>Ascomycota</taxon>
        <taxon>Pezizomycotina</taxon>
        <taxon>Eurotiomycetes</taxon>
        <taxon>Eurotiomycetidae</taxon>
        <taxon>Eurotiales</taxon>
        <taxon>Aspergillaceae</taxon>
        <taxon>Penicillium</taxon>
    </lineage>
</organism>
<evidence type="ECO:0000313" key="1">
    <source>
        <dbReference type="EMBL" id="KAJ5709757.1"/>
    </source>
</evidence>
<gene>
    <name evidence="1" type="ORF">N7493_010048</name>
</gene>
<dbReference type="EMBL" id="JAQJAN010000018">
    <property type="protein sequence ID" value="KAJ5709757.1"/>
    <property type="molecule type" value="Genomic_DNA"/>
</dbReference>
<accession>A0AAD6HE21</accession>
<sequence length="333" mass="37887">MSALYEFVSENYQVWDSCELLATDSIHITEIWMHHASQKMITSHRRVSNNHIDAWLNQTSEGSNEESTSLLRLVWVEFQHMEKVQHISPTILDALLINFHIELAYKWNWTCYAGSTKFSNTHSSNRSLFSYSVCNHPKFATAWSYDVSTGLTQGIYFAPSSQIPELQNLVQSLEDIAGHPMLPALVFGISLSGLVNQNHETTKENVRTVEVRTKFHSWTSRNEAPAEGDYLSLSAMTAGAKTKIANLCRKTKVLLDLCDFVEGNLHPVGVDEKIPYSFSLWGSTTDIVSLADEYTRVLRKRTMLQEADVKFFQHRADIQIQSVCIRCMPISLY</sequence>
<evidence type="ECO:0000313" key="2">
    <source>
        <dbReference type="Proteomes" id="UP001215712"/>
    </source>
</evidence>
<proteinExistence type="predicted"/>
<dbReference type="AlphaFoldDB" id="A0AAD6HE21"/>
<comment type="caution">
    <text evidence="1">The sequence shown here is derived from an EMBL/GenBank/DDBJ whole genome shotgun (WGS) entry which is preliminary data.</text>
</comment>
<dbReference type="Proteomes" id="UP001215712">
    <property type="component" value="Unassembled WGS sequence"/>
</dbReference>
<protein>
    <submittedName>
        <fullName evidence="1">Uncharacterized protein</fullName>
    </submittedName>
</protein>
<name>A0AAD6HE21_9EURO</name>
<reference evidence="1" key="2">
    <citation type="submission" date="2023-01" db="EMBL/GenBank/DDBJ databases">
        <authorList>
            <person name="Petersen C."/>
        </authorList>
    </citation>
    <scope>NUCLEOTIDE SEQUENCE</scope>
    <source>
        <strain evidence="1">IBT 17514</strain>
    </source>
</reference>
<reference evidence="1" key="1">
    <citation type="journal article" date="2023" name="IMA Fungus">
        <title>Comparative genomic study of the Penicillium genus elucidates a diverse pangenome and 15 lateral gene transfer events.</title>
        <authorList>
            <person name="Petersen C."/>
            <person name="Sorensen T."/>
            <person name="Nielsen M.R."/>
            <person name="Sondergaard T.E."/>
            <person name="Sorensen J.L."/>
            <person name="Fitzpatrick D.A."/>
            <person name="Frisvad J.C."/>
            <person name="Nielsen K.L."/>
        </authorList>
    </citation>
    <scope>NUCLEOTIDE SEQUENCE</scope>
    <source>
        <strain evidence="1">IBT 17514</strain>
    </source>
</reference>